<protein>
    <submittedName>
        <fullName evidence="1">Uncharacterized protein</fullName>
    </submittedName>
</protein>
<comment type="caution">
    <text evidence="1">The sequence shown here is derived from an EMBL/GenBank/DDBJ whole genome shotgun (WGS) entry which is preliminary data.</text>
</comment>
<reference evidence="1 2" key="1">
    <citation type="submission" date="2019-11" db="EMBL/GenBank/DDBJ databases">
        <title>Caenimonas koreensis gen. nov., sp. nov., isolated from activated sludge.</title>
        <authorList>
            <person name="Seung H.R."/>
        </authorList>
    </citation>
    <scope>NUCLEOTIDE SEQUENCE [LARGE SCALE GENOMIC DNA]</scope>
    <source>
        <strain evidence="1 2">EMB320</strain>
    </source>
</reference>
<dbReference type="Proteomes" id="UP000487350">
    <property type="component" value="Unassembled WGS sequence"/>
</dbReference>
<name>A0A844BD85_9BURK</name>
<dbReference type="RefSeq" id="WP_153585784.1">
    <property type="nucleotide sequence ID" value="NZ_WJBU01000013.1"/>
</dbReference>
<gene>
    <name evidence="1" type="ORF">GHT07_14330</name>
</gene>
<dbReference type="AlphaFoldDB" id="A0A844BD85"/>
<dbReference type="OrthoDB" id="9843036at2"/>
<evidence type="ECO:0000313" key="2">
    <source>
        <dbReference type="Proteomes" id="UP000487350"/>
    </source>
</evidence>
<accession>A0A844BD85</accession>
<evidence type="ECO:0000313" key="1">
    <source>
        <dbReference type="EMBL" id="MRD48461.1"/>
    </source>
</evidence>
<sequence length="382" mass="41451">MLIGALTDALSSRKIDLTFEGDDADAVRGMPIESWETVKKMFDKSSGTGPITATLGSDVVERIDSFDDTLIDGLQLVGVSEVNVHAPTTTSEVRLNTVCAPNSGEKPWRPKVTVIRTEAGSSLKHIYVNKDTSVEGRGFSGLGVTVHHMDEQGHEVCSGPLEQARVEPAWKQDIFLALSASLRGLVLDLSSWTDDRALQALKLQPCDWAQWQGIAGVELNLVLVSPELQSSIPLIEGVDQVCTTDVEQDYDPSSFEPPPLLSLEEYEFAAQESLRHFLKAMESGGASAQARQFNVELFESMIGRIDPVDSFIGDSSNPNAPTVLDLETDVCEEVAAVIRTIRRDAWKALLEHPEAACLQSVRMSEALAQGGPLPIALAQVRA</sequence>
<dbReference type="EMBL" id="WJBU01000013">
    <property type="protein sequence ID" value="MRD48461.1"/>
    <property type="molecule type" value="Genomic_DNA"/>
</dbReference>
<proteinExistence type="predicted"/>
<keyword evidence="2" id="KW-1185">Reference proteome</keyword>
<organism evidence="1 2">
    <name type="scientific">Caenimonas koreensis DSM 17982</name>
    <dbReference type="NCBI Taxonomy" id="1121255"/>
    <lineage>
        <taxon>Bacteria</taxon>
        <taxon>Pseudomonadati</taxon>
        <taxon>Pseudomonadota</taxon>
        <taxon>Betaproteobacteria</taxon>
        <taxon>Burkholderiales</taxon>
        <taxon>Comamonadaceae</taxon>
        <taxon>Caenimonas</taxon>
    </lineage>
</organism>